<evidence type="ECO:0000259" key="4">
    <source>
        <dbReference type="PROSITE" id="PS50035"/>
    </source>
</evidence>
<accession>X0VT99</accession>
<dbReference type="GO" id="GO:0016891">
    <property type="term" value="F:RNA endonuclease activity producing 5'-phosphomonoesters, hydrolytic mechanism"/>
    <property type="evidence" value="ECO:0007669"/>
    <property type="project" value="TreeGrafter"/>
</dbReference>
<gene>
    <name evidence="5" type="ORF">S01H1_54215</name>
</gene>
<dbReference type="EMBL" id="BARS01035161">
    <property type="protein sequence ID" value="GAG15683.1"/>
    <property type="molecule type" value="Genomic_DNA"/>
</dbReference>
<keyword evidence="1" id="KW-0378">Hydrolase</keyword>
<feature type="domain" description="PLD phosphodiesterase" evidence="4">
    <location>
        <begin position="49"/>
        <end position="76"/>
    </location>
</feature>
<evidence type="ECO:0000313" key="5">
    <source>
        <dbReference type="EMBL" id="GAG15683.1"/>
    </source>
</evidence>
<dbReference type="InterPro" id="IPR025202">
    <property type="entry name" value="PLD-like_dom"/>
</dbReference>
<proteinExistence type="predicted"/>
<evidence type="ECO:0000256" key="3">
    <source>
        <dbReference type="ARBA" id="ARBA00023098"/>
    </source>
</evidence>
<feature type="non-terminal residue" evidence="5">
    <location>
        <position position="1"/>
    </location>
</feature>
<dbReference type="SUPFAM" id="SSF56024">
    <property type="entry name" value="Phospholipase D/nuclease"/>
    <property type="match status" value="1"/>
</dbReference>
<organism evidence="5">
    <name type="scientific">marine sediment metagenome</name>
    <dbReference type="NCBI Taxonomy" id="412755"/>
    <lineage>
        <taxon>unclassified sequences</taxon>
        <taxon>metagenomes</taxon>
        <taxon>ecological metagenomes</taxon>
    </lineage>
</organism>
<evidence type="ECO:0000256" key="2">
    <source>
        <dbReference type="ARBA" id="ARBA00022963"/>
    </source>
</evidence>
<dbReference type="GO" id="GO:0016042">
    <property type="term" value="P:lipid catabolic process"/>
    <property type="evidence" value="ECO:0007669"/>
    <property type="project" value="UniProtKB-KW"/>
</dbReference>
<dbReference type="Gene3D" id="3.30.870.10">
    <property type="entry name" value="Endonuclease Chain A"/>
    <property type="match status" value="1"/>
</dbReference>
<comment type="caution">
    <text evidence="5">The sequence shown here is derived from an EMBL/GenBank/DDBJ whole genome shotgun (WGS) entry which is preliminary data.</text>
</comment>
<dbReference type="Pfam" id="PF13091">
    <property type="entry name" value="PLDc_2"/>
    <property type="match status" value="1"/>
</dbReference>
<dbReference type="PANTHER" id="PTHR43856:SF1">
    <property type="entry name" value="MITOCHONDRIAL CARDIOLIPIN HYDROLASE"/>
    <property type="match status" value="1"/>
</dbReference>
<keyword evidence="2" id="KW-0442">Lipid degradation</keyword>
<keyword evidence="3" id="KW-0443">Lipid metabolism</keyword>
<sequence length="106" mass="11980">SALVSVAQHGVTVRVKYDAKSYEWKGMTVAIGYLKKRGVQCTPVQMTGKYAKMHHKFMIIDRKRVLTGSYNYTSAGSTENYENLVLIKSAQIAKAFAAEFERIKDR</sequence>
<dbReference type="PANTHER" id="PTHR43856">
    <property type="entry name" value="CARDIOLIPIN HYDROLASE"/>
    <property type="match status" value="1"/>
</dbReference>
<name>X0VT99_9ZZZZ</name>
<protein>
    <recommendedName>
        <fullName evidence="4">PLD phosphodiesterase domain-containing protein</fullName>
    </recommendedName>
</protein>
<dbReference type="PROSITE" id="PS50035">
    <property type="entry name" value="PLD"/>
    <property type="match status" value="1"/>
</dbReference>
<dbReference type="AlphaFoldDB" id="X0VT99"/>
<dbReference type="InterPro" id="IPR001736">
    <property type="entry name" value="PLipase_D/transphosphatidylase"/>
</dbReference>
<reference evidence="5" key="1">
    <citation type="journal article" date="2014" name="Front. Microbiol.">
        <title>High frequency of phylogenetically diverse reductive dehalogenase-homologous genes in deep subseafloor sedimentary metagenomes.</title>
        <authorList>
            <person name="Kawai M."/>
            <person name="Futagami T."/>
            <person name="Toyoda A."/>
            <person name="Takaki Y."/>
            <person name="Nishi S."/>
            <person name="Hori S."/>
            <person name="Arai W."/>
            <person name="Tsubouchi T."/>
            <person name="Morono Y."/>
            <person name="Uchiyama I."/>
            <person name="Ito T."/>
            <person name="Fujiyama A."/>
            <person name="Inagaki F."/>
            <person name="Takami H."/>
        </authorList>
    </citation>
    <scope>NUCLEOTIDE SEQUENCE</scope>
    <source>
        <strain evidence="5">Expedition CK06-06</strain>
    </source>
</reference>
<dbReference type="InterPro" id="IPR051406">
    <property type="entry name" value="PLD_domain"/>
</dbReference>
<evidence type="ECO:0000256" key="1">
    <source>
        <dbReference type="ARBA" id="ARBA00022801"/>
    </source>
</evidence>